<organism evidence="1 2">
    <name type="scientific">Wickerhamomyces pijperi</name>
    <name type="common">Yeast</name>
    <name type="synonym">Pichia pijperi</name>
    <dbReference type="NCBI Taxonomy" id="599730"/>
    <lineage>
        <taxon>Eukaryota</taxon>
        <taxon>Fungi</taxon>
        <taxon>Dikarya</taxon>
        <taxon>Ascomycota</taxon>
        <taxon>Saccharomycotina</taxon>
        <taxon>Saccharomycetes</taxon>
        <taxon>Phaffomycetales</taxon>
        <taxon>Wickerhamomycetaceae</taxon>
        <taxon>Wickerhamomyces</taxon>
    </lineage>
</organism>
<keyword evidence="2" id="KW-1185">Reference proteome</keyword>
<dbReference type="Proteomes" id="UP000774326">
    <property type="component" value="Unassembled WGS sequence"/>
</dbReference>
<dbReference type="EMBL" id="JAEUBG010004206">
    <property type="protein sequence ID" value="KAH3681815.1"/>
    <property type="molecule type" value="Genomic_DNA"/>
</dbReference>
<reference evidence="1" key="2">
    <citation type="submission" date="2021-01" db="EMBL/GenBank/DDBJ databases">
        <authorList>
            <person name="Schikora-Tamarit M.A."/>
        </authorList>
    </citation>
    <scope>NUCLEOTIDE SEQUENCE</scope>
    <source>
        <strain evidence="1">CBS2887</strain>
    </source>
</reference>
<evidence type="ECO:0000313" key="2">
    <source>
        <dbReference type="Proteomes" id="UP000774326"/>
    </source>
</evidence>
<dbReference type="AlphaFoldDB" id="A0A9P8TKA0"/>
<protein>
    <submittedName>
        <fullName evidence="1">Uncharacterized protein</fullName>
    </submittedName>
</protein>
<comment type="caution">
    <text evidence="1">The sequence shown here is derived from an EMBL/GenBank/DDBJ whole genome shotgun (WGS) entry which is preliminary data.</text>
</comment>
<sequence>MDEIVKTAVQNLNKQFDRDNTVHTGIGNSKRSLKTFKDSFTITVKLSDTFFFTNAWDLNPPPEMRCKVHSTTLVWFLQ</sequence>
<evidence type="ECO:0000313" key="1">
    <source>
        <dbReference type="EMBL" id="KAH3681815.1"/>
    </source>
</evidence>
<proteinExistence type="predicted"/>
<name>A0A9P8TKA0_WICPI</name>
<gene>
    <name evidence="1" type="ORF">WICPIJ_007255</name>
</gene>
<accession>A0A9P8TKA0</accession>
<reference evidence="1" key="1">
    <citation type="journal article" date="2021" name="Open Biol.">
        <title>Shared evolutionary footprints suggest mitochondrial oxidative damage underlies multiple complex I losses in fungi.</title>
        <authorList>
            <person name="Schikora-Tamarit M.A."/>
            <person name="Marcet-Houben M."/>
            <person name="Nosek J."/>
            <person name="Gabaldon T."/>
        </authorList>
    </citation>
    <scope>NUCLEOTIDE SEQUENCE</scope>
    <source>
        <strain evidence="1">CBS2887</strain>
    </source>
</reference>